<dbReference type="PANTHER" id="PTHR10217">
    <property type="entry name" value="VOLTAGE AND LIGAND GATED POTASSIUM CHANNEL"/>
    <property type="match status" value="1"/>
</dbReference>
<keyword evidence="2" id="KW-0813">Transport</keyword>
<dbReference type="Pfam" id="PF00520">
    <property type="entry name" value="Ion_trans"/>
    <property type="match status" value="2"/>
</dbReference>
<name>A0A024FTQ7_9STRA</name>
<feature type="transmembrane region" description="Helical" evidence="9">
    <location>
        <begin position="648"/>
        <end position="667"/>
    </location>
</feature>
<dbReference type="GO" id="GO:0005886">
    <property type="term" value="C:plasma membrane"/>
    <property type="evidence" value="ECO:0007669"/>
    <property type="project" value="TreeGrafter"/>
</dbReference>
<dbReference type="EMBL" id="CAIX01000239">
    <property type="protein sequence ID" value="CCI10431.1"/>
    <property type="molecule type" value="Genomic_DNA"/>
</dbReference>
<dbReference type="InterPro" id="IPR005821">
    <property type="entry name" value="Ion_trans_dom"/>
</dbReference>
<dbReference type="GO" id="GO:0005249">
    <property type="term" value="F:voltage-gated potassium channel activity"/>
    <property type="evidence" value="ECO:0007669"/>
    <property type="project" value="TreeGrafter"/>
</dbReference>
<feature type="transmembrane region" description="Helical" evidence="9">
    <location>
        <begin position="1322"/>
        <end position="1342"/>
    </location>
</feature>
<feature type="coiled-coil region" evidence="7">
    <location>
        <begin position="1728"/>
        <end position="1755"/>
    </location>
</feature>
<feature type="transmembrane region" description="Helical" evidence="9">
    <location>
        <begin position="1434"/>
        <end position="1455"/>
    </location>
</feature>
<dbReference type="Gene3D" id="2.60.120.10">
    <property type="entry name" value="Jelly Rolls"/>
    <property type="match status" value="4"/>
</dbReference>
<feature type="domain" description="Cyclic nucleotide-binding" evidence="10">
    <location>
        <begin position="444"/>
        <end position="553"/>
    </location>
</feature>
<protein>
    <recommendedName>
        <fullName evidence="10">Cyclic nucleotide-binding domain-containing protein</fullName>
    </recommendedName>
</protein>
<dbReference type="InterPro" id="IPR050818">
    <property type="entry name" value="KCNH_animal-type"/>
</dbReference>
<keyword evidence="12" id="KW-1185">Reference proteome</keyword>
<feature type="transmembrane region" description="Helical" evidence="9">
    <location>
        <begin position="84"/>
        <end position="104"/>
    </location>
</feature>
<feature type="transmembrane region" description="Helical" evidence="9">
    <location>
        <begin position="36"/>
        <end position="58"/>
    </location>
</feature>
<feature type="transmembrane region" description="Helical" evidence="9">
    <location>
        <begin position="1520"/>
        <end position="1537"/>
    </location>
</feature>
<reference evidence="11 12" key="1">
    <citation type="submission" date="2012-05" db="EMBL/GenBank/DDBJ databases">
        <title>Recombination and specialization in a pathogen metapopulation.</title>
        <authorList>
            <person name="Gardiner A."/>
            <person name="Kemen E."/>
            <person name="Schultz-Larsen T."/>
            <person name="MacLean D."/>
            <person name="Van Oosterhout C."/>
            <person name="Jones J.D.G."/>
        </authorList>
    </citation>
    <scope>NUCLEOTIDE SEQUENCE [LARGE SCALE GENOMIC DNA]</scope>
    <source>
        <strain evidence="11 12">Ac Nc2</strain>
    </source>
</reference>
<feature type="compositionally biased region" description="Basic and acidic residues" evidence="8">
    <location>
        <begin position="7"/>
        <end position="19"/>
    </location>
</feature>
<feature type="transmembrane region" description="Helical" evidence="9">
    <location>
        <begin position="343"/>
        <end position="365"/>
    </location>
</feature>
<evidence type="ECO:0000256" key="9">
    <source>
        <dbReference type="SAM" id="Phobius"/>
    </source>
</evidence>
<feature type="transmembrane region" description="Helical" evidence="9">
    <location>
        <begin position="254"/>
        <end position="280"/>
    </location>
</feature>
<dbReference type="GO" id="GO:0042391">
    <property type="term" value="P:regulation of membrane potential"/>
    <property type="evidence" value="ECO:0007669"/>
    <property type="project" value="TreeGrafter"/>
</dbReference>
<evidence type="ECO:0000256" key="1">
    <source>
        <dbReference type="ARBA" id="ARBA00004141"/>
    </source>
</evidence>
<feature type="transmembrane region" description="Helical" evidence="9">
    <location>
        <begin position="806"/>
        <end position="826"/>
    </location>
</feature>
<evidence type="ECO:0000313" key="12">
    <source>
        <dbReference type="Proteomes" id="UP000053237"/>
    </source>
</evidence>
<comment type="subcellular location">
    <subcellularLocation>
        <location evidence="1">Membrane</location>
        <topology evidence="1">Multi-pass membrane protein</topology>
    </subcellularLocation>
</comment>
<feature type="domain" description="Cyclic nucleotide-binding" evidence="10">
    <location>
        <begin position="2348"/>
        <end position="2477"/>
    </location>
</feature>
<dbReference type="SUPFAM" id="SSF51206">
    <property type="entry name" value="cAMP-binding domain-like"/>
    <property type="match status" value="4"/>
</dbReference>
<feature type="region of interest" description="Disordered" evidence="8">
    <location>
        <begin position="1"/>
        <end position="24"/>
    </location>
</feature>
<evidence type="ECO:0000313" key="11">
    <source>
        <dbReference type="EMBL" id="CCI10431.1"/>
    </source>
</evidence>
<dbReference type="OrthoDB" id="421226at2759"/>
<gene>
    <name evidence="11" type="ORF">BN9_098070</name>
</gene>
<dbReference type="Gene3D" id="1.10.287.70">
    <property type="match status" value="4"/>
</dbReference>
<evidence type="ECO:0000256" key="8">
    <source>
        <dbReference type="SAM" id="MobiDB-lite"/>
    </source>
</evidence>
<feature type="region of interest" description="Disordered" evidence="8">
    <location>
        <begin position="1799"/>
        <end position="1822"/>
    </location>
</feature>
<feature type="region of interest" description="Disordered" evidence="8">
    <location>
        <begin position="2221"/>
        <end position="2244"/>
    </location>
</feature>
<dbReference type="SUPFAM" id="SSF81324">
    <property type="entry name" value="Voltage-gated potassium channels"/>
    <property type="match status" value="4"/>
</dbReference>
<dbReference type="PANTHER" id="PTHR10217:SF435">
    <property type="entry name" value="POTASSIUM VOLTAGE-GATED CHANNEL PROTEIN EAG"/>
    <property type="match status" value="1"/>
</dbReference>
<dbReference type="CDD" id="cd00038">
    <property type="entry name" value="CAP_ED"/>
    <property type="match status" value="3"/>
</dbReference>
<dbReference type="InterPro" id="IPR014710">
    <property type="entry name" value="RmlC-like_jellyroll"/>
</dbReference>
<feature type="domain" description="Cyclic nucleotide-binding" evidence="10">
    <location>
        <begin position="1027"/>
        <end position="1075"/>
    </location>
</feature>
<dbReference type="STRING" id="65357.A0A024FTQ7"/>
<keyword evidence="5" id="KW-0406">Ion transport</keyword>
<comment type="caution">
    <text evidence="11">The sequence shown here is derived from an EMBL/GenBank/DDBJ whole genome shotgun (WGS) entry which is preliminary data.</text>
</comment>
<feature type="transmembrane region" description="Helical" evidence="9">
    <location>
        <begin position="906"/>
        <end position="931"/>
    </location>
</feature>
<feature type="domain" description="Cyclic nucleotide-binding" evidence="10">
    <location>
        <begin position="1629"/>
        <end position="1723"/>
    </location>
</feature>
<evidence type="ECO:0000256" key="2">
    <source>
        <dbReference type="ARBA" id="ARBA00022448"/>
    </source>
</evidence>
<dbReference type="InterPro" id="IPR000595">
    <property type="entry name" value="cNMP-bd_dom"/>
</dbReference>
<keyword evidence="6 9" id="KW-0472">Membrane</keyword>
<accession>A0A024FTQ7</accession>
<dbReference type="PROSITE" id="PS50042">
    <property type="entry name" value="CNMP_BINDING_3"/>
    <property type="match status" value="4"/>
</dbReference>
<organism evidence="11 12">
    <name type="scientific">Albugo candida</name>
    <dbReference type="NCBI Taxonomy" id="65357"/>
    <lineage>
        <taxon>Eukaryota</taxon>
        <taxon>Sar</taxon>
        <taxon>Stramenopiles</taxon>
        <taxon>Oomycota</taxon>
        <taxon>Peronosporomycetes</taxon>
        <taxon>Albuginales</taxon>
        <taxon>Albuginaceae</taxon>
        <taxon>Albugo</taxon>
    </lineage>
</organism>
<dbReference type="Proteomes" id="UP000053237">
    <property type="component" value="Unassembled WGS sequence"/>
</dbReference>
<proteinExistence type="predicted"/>
<dbReference type="InParanoid" id="A0A024FTQ7"/>
<evidence type="ECO:0000256" key="5">
    <source>
        <dbReference type="ARBA" id="ARBA00023065"/>
    </source>
</evidence>
<dbReference type="InterPro" id="IPR018488">
    <property type="entry name" value="cNMP-bd_CS"/>
</dbReference>
<dbReference type="InterPro" id="IPR018490">
    <property type="entry name" value="cNMP-bd_dom_sf"/>
</dbReference>
<keyword evidence="3 9" id="KW-0812">Transmembrane</keyword>
<feature type="transmembrane region" description="Helical" evidence="9">
    <location>
        <begin position="1292"/>
        <end position="1316"/>
    </location>
</feature>
<dbReference type="PROSITE" id="PS00888">
    <property type="entry name" value="CNMP_BINDING_1"/>
    <property type="match status" value="1"/>
</dbReference>
<evidence type="ECO:0000256" key="7">
    <source>
        <dbReference type="SAM" id="Coils"/>
    </source>
</evidence>
<evidence type="ECO:0000259" key="10">
    <source>
        <dbReference type="PROSITE" id="PS50042"/>
    </source>
</evidence>
<evidence type="ECO:0000256" key="3">
    <source>
        <dbReference type="ARBA" id="ARBA00022692"/>
    </source>
</evidence>
<sequence>MTAKASSRGDPRKTSDMRRASSPTGTSRIKYMFSDLLMIIVDSSFTLYLHAAQLTYYFTIIPVRIGLYYDPGHSSRPLEWSSEVTVFTAFNVIWDTFGFCLFVTHLGCWWKMLRVAHNDTQDSNDAYNDGAHHQRKSIHRASHLHGAHTLHRAKWPNSEYVASLFDIETIDTLADGDQTLPSRPLSPKDHFKMLLHAIAIFPVELLVFKSNPNAMHLVRCTKFVCLYLMGPKVLEGIHKRIERWKLVSYIQERVLRVILFRFLIAGLCWIHWTALMYIFIAHLECGKDLDRCDDEGASWALRDQLVHATNVRKYIRVVYWATRTIVTLGFADTTPTTVGETVFVLIMEFAGTFWSAFVIVAWAYLFSSLGNASQTQEIFISHVKEYMDGVPQVLQDRVIAYLQHEWKMSGGLDEDKFLSVITVEKLQSRFHHELKATRLKVLPCFAVETTGFLNELAAEMKFETFAPLDWLFEYPETEQVMYIITYGYVAMLSIPAGWRKQDRKNTTKVYTCIPGDTVGALSLFGPGLFRFAAFAETFVQALRMDTKAFQKVLTACYPDTTLREQRKATVNRAAERTYQDLVARRAKQKHQSGFDKKKNQREAAIMIGFKREAISDVTCYWESQRQREECVSWEWYQVKSKFRWFWNYWRLFCSCYVAFEVIFVLIFCKGDARFKNSAFGELKYAVTVGVELFTMSDIVLRFRYFEDSVAIDQLVSSSTTSSFDAFRTGSMTSSSLFARFQPYALDIVSCLPISLITDLVCGITDRKLSSAQSFIYWFRLLRLLRLWHLPQIIQDVLQNVHSSSQLLFKSFLGVIFYCHFFGCFWYNVGHNSLDVNAIDPITLSRGECLIRAQTNGTCSWTLMDRLEGDHKNSLEHQYLRSLYFTISTLTTVAYGDIVAYSDSETILATIMIFLGGFICFGVTGALTAAAARLASQYRDLLFQDHLRTRFFGKAHISRTLQLEIRQYYHIIRQQQTYLQTEKELASRLSRGLWAELSIRLYQEICSPATPHLFTCLIPILEDKSKVVLQTQSHDFLSAVCSRLQRQIVFREDHVVIAGEPASSFYIICSGQVQALEPITRSLWQLLTEKMLIDLRYAHIEGGDEVEYARIDPPAVWSVDCIAVSMTEIVSLKLSDLVDILSNFPTIRAIRQHHNMILMRQARKERACVVDNIARYKVQKISGMLNETTFPVRTRLGSAKRQSMRNGPRPSGISLRRLSVLPQNSIWVRLNNVLTNVLHVRRKLFRPTNQSINATKVSNLEASMTYNAQSRALTMHASASWQRQSKTELRRSIWDSLIGGVVMYNMYIVVLRLVFLPSPSTKAMIAFTFFDYLFDALLLYDIYLRMNVFPPRTWLPGKPITVTQIRKFYRQKWFTLDILASIPLYYIGSNYDLMTWFRLPRLLRSFQIVEITETLQTFILTHLYTSRRAYSLLSLFKVLAIFIFCCHFAGCIFYAIASLEMNPHGWIWKDVVLMESNKTADLSKPVTFSKTTAYIRAFYWALSSITVINYGDVVPTSFHETLWACLVCLFGLFVISSIEGEIVEFFTSIDRTFSTHRHHLEAFHDVSRVRGVHSALRSKAERYLKLQYEIEEGLEPHKLFNDLIPPLKERIFMELEGSIIRVLPLWRDILNPMQVQELCAVFVVRLYLPSDIIIYEQSVGKTLHVVKTGVARVVHMATSMEYTVLRSGQMFGELSFFIPSSERLASVLADTVCEILELDRPNWEVFATRVRNKKAVEEIEAEVRKLEKIMKKRNSIDEIPEESVVESGSLITRKLRSQSFTFGMHESKISVKIGDKERRKSVGCKSNARVEKRSSTKTSETPKGVRSFRDLIIGPVKSSIKSNRASKAAAEIVESTELASKTYNFYFFSISDDVFIETSQFRYIWDCIKFAMTTYFTIAIPMRVAFYDDIMNDNGNKDSHWSAGSLWVHFEHVVDAFFWTDIVLRLVFFRPVVRGAVVQSRRECIRHYFKTGFYLDVIGSTPFELITHLPIKFFHDYHTLSVSLFRMETLVRCAELEMLWLRAEAFLFYNAGEKEDGKPKPKGYLTWIRTWRQTTMSAAKVVFIALISSHWITCLWYVISHIQWDARPDSLSWLTTSYMLSPDCDTVPVDSISFVTKYVRSYHYAIGSISAISYGDISARNVPETIAQISIIFLAIVFFGYITGNCQKILERMCLERVEYEEHILRVKQFSKLVGMSPSFVRKVCDQFARYHQPVATTALDASPIDSAGPQDGESSANLAASGKLPNSSIEGSAVNGERQTGTTFASFFSATSNSFMSTLNTSSSTRRDMRCMYLPLNPKWHLRALDNLSSQLRADITVFMRRQLLSAAERRIMRSTAVYSSSRSSPHPFEGFDPVVVRAVLMRLHIEVYEKKDILFEQEGLGKCMYFIERGVVLLERDPTLHSSWYSQLEKDRHDESGKNREKEQNVTKTMIRNVKCEGEFFGAASLLDGIPRDATCSAITRIRVAILRDAEYRELISLFPEHVQLFRSVWNFDEEVSKDKH</sequence>
<feature type="compositionally biased region" description="Polar residues" evidence="8">
    <location>
        <begin position="2232"/>
        <end position="2244"/>
    </location>
</feature>
<dbReference type="SMART" id="SM00100">
    <property type="entry name" value="cNMP"/>
    <property type="match status" value="3"/>
</dbReference>
<evidence type="ECO:0000256" key="6">
    <source>
        <dbReference type="ARBA" id="ARBA00023136"/>
    </source>
</evidence>
<keyword evidence="4 9" id="KW-1133">Transmembrane helix</keyword>
<dbReference type="Pfam" id="PF00027">
    <property type="entry name" value="cNMP_binding"/>
    <property type="match status" value="1"/>
</dbReference>
<keyword evidence="7" id="KW-0175">Coiled coil</keyword>
<evidence type="ECO:0000256" key="4">
    <source>
        <dbReference type="ARBA" id="ARBA00022989"/>
    </source>
</evidence>